<proteinExistence type="predicted"/>
<evidence type="ECO:0008006" key="3">
    <source>
        <dbReference type="Google" id="ProtNLM"/>
    </source>
</evidence>
<reference evidence="1 2" key="1">
    <citation type="journal article" date="2002" name="Int. J. Syst. Evol. Microbiol.">
        <title>Sphingopyxis witflariensis sp. nov., isolated from activated sludge.</title>
        <authorList>
            <person name="Kampfer P."/>
            <person name="Witzenberger R."/>
            <person name="Denner E.B."/>
            <person name="Busse H.J."/>
            <person name="Neef A."/>
        </authorList>
    </citation>
    <scope>NUCLEOTIDE SEQUENCE [LARGE SCALE GENOMIC DNA]</scope>
    <source>
        <strain evidence="1 2">DSM 14551</strain>
    </source>
</reference>
<dbReference type="Proteomes" id="UP000197097">
    <property type="component" value="Unassembled WGS sequence"/>
</dbReference>
<accession>A0A246JND0</accession>
<dbReference type="EMBL" id="NISJ01000010">
    <property type="protein sequence ID" value="OWQ94141.1"/>
    <property type="molecule type" value="Genomic_DNA"/>
</dbReference>
<dbReference type="RefSeq" id="WP_088473740.1">
    <property type="nucleotide sequence ID" value="NZ_NISJ01000010.1"/>
</dbReference>
<protein>
    <recommendedName>
        <fullName evidence="3">SMI1/KNR4 family protein</fullName>
    </recommendedName>
</protein>
<keyword evidence="2" id="KW-1185">Reference proteome</keyword>
<dbReference type="Pfam" id="PF14435">
    <property type="entry name" value="SUKH-4"/>
    <property type="match status" value="1"/>
</dbReference>
<evidence type="ECO:0000313" key="1">
    <source>
        <dbReference type="EMBL" id="OWQ94141.1"/>
    </source>
</evidence>
<dbReference type="OrthoDB" id="7026956at2"/>
<dbReference type="AlphaFoldDB" id="A0A246JND0"/>
<comment type="caution">
    <text evidence="1">The sequence shown here is derived from an EMBL/GenBank/DDBJ whole genome shotgun (WGS) entry which is preliminary data.</text>
</comment>
<gene>
    <name evidence="1" type="ORF">CDQ91_15950</name>
</gene>
<dbReference type="InterPro" id="IPR025851">
    <property type="entry name" value="SUKH-4"/>
</dbReference>
<name>A0A246JND0_9SPHN</name>
<evidence type="ECO:0000313" key="2">
    <source>
        <dbReference type="Proteomes" id="UP000197097"/>
    </source>
</evidence>
<sequence>MDAQDFKAAWEREGDTLYRFTGEEIGHAQTTAEAEHFLTIAGLPVEAAPCLSFGQQSLDWLPEGARNDYLAIGSDGAGNPIVIDKTGAVLLLDHDEKFEPSYVNHDVPTLAASLLRYRDLIDEAATAPDFDGALSLGRVDKRDSQTRLVLIQDCFLRGSHGSRGFVGRGVGSDRAATAA</sequence>
<organism evidence="1 2">
    <name type="scientific">Sphingopyxis witflariensis</name>
    <dbReference type="NCBI Taxonomy" id="173675"/>
    <lineage>
        <taxon>Bacteria</taxon>
        <taxon>Pseudomonadati</taxon>
        <taxon>Pseudomonadota</taxon>
        <taxon>Alphaproteobacteria</taxon>
        <taxon>Sphingomonadales</taxon>
        <taxon>Sphingomonadaceae</taxon>
        <taxon>Sphingopyxis</taxon>
    </lineage>
</organism>